<keyword evidence="5" id="KW-0732">Signal</keyword>
<dbReference type="SUPFAM" id="SSF100895">
    <property type="entry name" value="Kazal-type serine protease inhibitors"/>
    <property type="match status" value="7"/>
</dbReference>
<dbReference type="SMART" id="SM00280">
    <property type="entry name" value="KAZAL"/>
    <property type="match status" value="7"/>
</dbReference>
<feature type="chain" id="PRO_5035433954" description="Kazal-like domain-containing protein" evidence="5">
    <location>
        <begin position="27"/>
        <end position="541"/>
    </location>
</feature>
<feature type="domain" description="Kazal-like" evidence="6">
    <location>
        <begin position="140"/>
        <end position="192"/>
    </location>
</feature>
<evidence type="ECO:0000256" key="2">
    <source>
        <dbReference type="ARBA" id="ARBA00022900"/>
    </source>
</evidence>
<dbReference type="OrthoDB" id="343609at2759"/>
<feature type="compositionally biased region" description="Low complexity" evidence="4">
    <location>
        <begin position="197"/>
        <end position="244"/>
    </location>
</feature>
<reference evidence="7" key="1">
    <citation type="submission" date="2019-03" db="EMBL/GenBank/DDBJ databases">
        <title>Long read genome sequence of the mycoparasitic Pythium oligandrum ATCC 38472 isolated from sugarbeet rhizosphere.</title>
        <authorList>
            <person name="Gaulin E."/>
        </authorList>
    </citation>
    <scope>NUCLEOTIDE SEQUENCE</scope>
    <source>
        <strain evidence="7">ATCC 38472_TT</strain>
    </source>
</reference>
<evidence type="ECO:0000256" key="3">
    <source>
        <dbReference type="ARBA" id="ARBA00023157"/>
    </source>
</evidence>
<dbReference type="Pfam" id="PF00050">
    <property type="entry name" value="Kazal_1"/>
    <property type="match status" value="1"/>
</dbReference>
<feature type="domain" description="Kazal-like" evidence="6">
    <location>
        <begin position="22"/>
        <end position="74"/>
    </location>
</feature>
<feature type="signal peptide" evidence="5">
    <location>
        <begin position="1"/>
        <end position="26"/>
    </location>
</feature>
<dbReference type="PANTHER" id="PTHR10913">
    <property type="entry name" value="FOLLISTATIN-RELATED"/>
    <property type="match status" value="1"/>
</dbReference>
<keyword evidence="3" id="KW-1015">Disulfide bond</keyword>
<dbReference type="Pfam" id="PF07648">
    <property type="entry name" value="Kazal_2"/>
    <property type="match status" value="6"/>
</dbReference>
<dbReference type="InterPro" id="IPR050653">
    <property type="entry name" value="Prot_Inhib_GrowthFact_Antg"/>
</dbReference>
<feature type="domain" description="Kazal-like" evidence="6">
    <location>
        <begin position="88"/>
        <end position="139"/>
    </location>
</feature>
<feature type="compositionally biased region" description="Low complexity" evidence="4">
    <location>
        <begin position="355"/>
        <end position="382"/>
    </location>
</feature>
<feature type="domain" description="Kazal-like" evidence="6">
    <location>
        <begin position="243"/>
        <end position="295"/>
    </location>
</feature>
<evidence type="ECO:0000259" key="6">
    <source>
        <dbReference type="PROSITE" id="PS51465"/>
    </source>
</evidence>
<evidence type="ECO:0000256" key="5">
    <source>
        <dbReference type="SAM" id="SignalP"/>
    </source>
</evidence>
<feature type="region of interest" description="Disordered" evidence="4">
    <location>
        <begin position="194"/>
        <end position="244"/>
    </location>
</feature>
<evidence type="ECO:0000313" key="7">
    <source>
        <dbReference type="EMBL" id="TMW58434.1"/>
    </source>
</evidence>
<dbReference type="EMBL" id="SPLM01000111">
    <property type="protein sequence ID" value="TMW58434.1"/>
    <property type="molecule type" value="Genomic_DNA"/>
</dbReference>
<evidence type="ECO:0000256" key="1">
    <source>
        <dbReference type="ARBA" id="ARBA00022690"/>
    </source>
</evidence>
<dbReference type="Proteomes" id="UP000794436">
    <property type="component" value="Unassembled WGS sequence"/>
</dbReference>
<accession>A0A8K1C854</accession>
<comment type="caution">
    <text evidence="7">The sequence shown here is derived from an EMBL/GenBank/DDBJ whole genome shotgun (WGS) entry which is preliminary data.</text>
</comment>
<gene>
    <name evidence="7" type="ORF">Poli38472_009993</name>
</gene>
<dbReference type="GO" id="GO:0005576">
    <property type="term" value="C:extracellular region"/>
    <property type="evidence" value="ECO:0007669"/>
    <property type="project" value="TreeGrafter"/>
</dbReference>
<proteinExistence type="predicted"/>
<dbReference type="PROSITE" id="PS51465">
    <property type="entry name" value="KAZAL_2"/>
    <property type="match status" value="6"/>
</dbReference>
<feature type="domain" description="Kazal-like" evidence="6">
    <location>
        <begin position="300"/>
        <end position="354"/>
    </location>
</feature>
<evidence type="ECO:0000313" key="8">
    <source>
        <dbReference type="Proteomes" id="UP000794436"/>
    </source>
</evidence>
<organism evidence="7 8">
    <name type="scientific">Pythium oligandrum</name>
    <name type="common">Mycoparasitic fungus</name>
    <dbReference type="NCBI Taxonomy" id="41045"/>
    <lineage>
        <taxon>Eukaryota</taxon>
        <taxon>Sar</taxon>
        <taxon>Stramenopiles</taxon>
        <taxon>Oomycota</taxon>
        <taxon>Peronosporomycetes</taxon>
        <taxon>Pythiales</taxon>
        <taxon>Pythiaceae</taxon>
        <taxon>Pythium</taxon>
    </lineage>
</organism>
<dbReference type="InterPro" id="IPR002350">
    <property type="entry name" value="Kazal_dom"/>
</dbReference>
<keyword evidence="8" id="KW-1185">Reference proteome</keyword>
<feature type="domain" description="Kazal-like" evidence="6">
    <location>
        <begin position="387"/>
        <end position="438"/>
    </location>
</feature>
<protein>
    <recommendedName>
        <fullName evidence="6">Kazal-like domain-containing protein</fullName>
    </recommendedName>
</protein>
<dbReference type="AlphaFoldDB" id="A0A8K1C854"/>
<sequence length="541" mass="55470">MRIPSAFACLLISAVALQYSHHVAYAQCDVVECPSDSKPVCGSDGQTYGSKCALVNARCLNPDLIYVTDGACPTTSPAPSTLVVVNATATVPPCVKSCDNTTSSPVCATDGKTYPSQCVFENAQCGDQNLMLVAVGPCPTPAPDGCPVVLCPNVNSPVCGNDDKTYSSLCELNAAKCRTPSLLLAHDGKCAEKEAPSRSTSGSGSGAGVPPSGSGSAYGASSSNSASASHSQSHSGSSSHSGSDSSTGCPPVFCSFEYEPVCGNDGKTYSNKCAFDAAQCKHPELEITQEGECGSTTVDSSAKDDCPTICSRIYAPVCGADGVTYSNECELEVAQCRSGDKLTPAWEHDGSCEGSNATTPASPTSAPSSVSPSPSPSATLPSGIDGTSTTNKCDTVCPTKYSPICGSDGVTYQNLCQITVAQCKNSSILPVRQGECMTPSPAPSSTSSSTPSAAPCVFSTAAPQPWDPDFDQCAFLCPMFYDPVCDKAGEIYENRCMYASAVCRNPLVPLALEANCDPAIRVRYTPQPASSAGSNASVGSV</sequence>
<feature type="region of interest" description="Disordered" evidence="4">
    <location>
        <begin position="347"/>
        <end position="384"/>
    </location>
</feature>
<dbReference type="CDD" id="cd00104">
    <property type="entry name" value="KAZAL_FS"/>
    <property type="match status" value="6"/>
</dbReference>
<dbReference type="InterPro" id="IPR036058">
    <property type="entry name" value="Kazal_dom_sf"/>
</dbReference>
<name>A0A8K1C854_PYTOL</name>
<dbReference type="PANTHER" id="PTHR10913:SF45">
    <property type="entry name" value="FOLLISTATIN, ISOFORM A-RELATED"/>
    <property type="match status" value="1"/>
</dbReference>
<keyword evidence="1" id="KW-0646">Protease inhibitor</keyword>
<evidence type="ECO:0000256" key="4">
    <source>
        <dbReference type="SAM" id="MobiDB-lite"/>
    </source>
</evidence>
<keyword evidence="2" id="KW-0722">Serine protease inhibitor</keyword>
<dbReference type="Gene3D" id="3.30.60.30">
    <property type="match status" value="7"/>
</dbReference>